<evidence type="ECO:0000313" key="4">
    <source>
        <dbReference type="EMBL" id="SHH52046.1"/>
    </source>
</evidence>
<dbReference type="InterPro" id="IPR058603">
    <property type="entry name" value="DUF8167_2nd"/>
</dbReference>
<gene>
    <name evidence="4" type="ORF">SAMN05443636_2773</name>
</gene>
<keyword evidence="2" id="KW-0472">Membrane</keyword>
<keyword evidence="2" id="KW-0812">Transmembrane</keyword>
<proteinExistence type="predicted"/>
<evidence type="ECO:0000313" key="5">
    <source>
        <dbReference type="Proteomes" id="UP000184357"/>
    </source>
</evidence>
<dbReference type="GO" id="GO:0008324">
    <property type="term" value="F:monoatomic cation transmembrane transporter activity"/>
    <property type="evidence" value="ECO:0007669"/>
    <property type="project" value="InterPro"/>
</dbReference>
<dbReference type="Pfam" id="PF26501">
    <property type="entry name" value="DUF8167"/>
    <property type="match status" value="1"/>
</dbReference>
<feature type="transmembrane region" description="Helical" evidence="2">
    <location>
        <begin position="12"/>
        <end position="31"/>
    </location>
</feature>
<dbReference type="SUPFAM" id="SSF116726">
    <property type="entry name" value="TrkA C-terminal domain-like"/>
    <property type="match status" value="1"/>
</dbReference>
<organism evidence="4 5">
    <name type="scientific">Halobaculum gomorrense</name>
    <dbReference type="NCBI Taxonomy" id="43928"/>
    <lineage>
        <taxon>Archaea</taxon>
        <taxon>Methanobacteriati</taxon>
        <taxon>Methanobacteriota</taxon>
        <taxon>Stenosarchaea group</taxon>
        <taxon>Halobacteria</taxon>
        <taxon>Halobacteriales</taxon>
        <taxon>Haloferacaceae</taxon>
        <taxon>Halobaculum</taxon>
    </lineage>
</organism>
<dbReference type="InterPro" id="IPR058604">
    <property type="entry name" value="DUF8167_3rd"/>
</dbReference>
<dbReference type="Gene3D" id="3.30.70.1450">
    <property type="entry name" value="Regulator of K+ conductance, C-terminal domain"/>
    <property type="match status" value="1"/>
</dbReference>
<feature type="domain" description="RCK C-terminal" evidence="3">
    <location>
        <begin position="332"/>
        <end position="417"/>
    </location>
</feature>
<dbReference type="EMBL" id="FQWV01000008">
    <property type="protein sequence ID" value="SHH52046.1"/>
    <property type="molecule type" value="Genomic_DNA"/>
</dbReference>
<feature type="transmembrane region" description="Helical" evidence="2">
    <location>
        <begin position="43"/>
        <end position="65"/>
    </location>
</feature>
<dbReference type="Pfam" id="PF26502">
    <property type="entry name" value="DUF8167_2nd"/>
    <property type="match status" value="1"/>
</dbReference>
<dbReference type="RefSeq" id="WP_073310611.1">
    <property type="nucleotide sequence ID" value="NZ_FQWV01000008.1"/>
</dbReference>
<dbReference type="InterPro" id="IPR006037">
    <property type="entry name" value="RCK_C"/>
</dbReference>
<dbReference type="Pfam" id="PF02080">
    <property type="entry name" value="TrkA_C"/>
    <property type="match status" value="1"/>
</dbReference>
<dbReference type="PROSITE" id="PS51202">
    <property type="entry name" value="RCK_C"/>
    <property type="match status" value="1"/>
</dbReference>
<dbReference type="OrthoDB" id="157524at2157"/>
<dbReference type="InterPro" id="IPR058480">
    <property type="entry name" value="DUF8167_N"/>
</dbReference>
<sequence>MVASSLPVQVLLGLYLGLLTGLVPALVAWTLGFTFKYVTGVSIPGFGVVVLSLAIAGVNGGLLALNDQTIRDAANGTALLVAIIVILMISLYAHAKGDAMGASLPKRLSLARLTERTLSAEVVDLASGRGRVHVSIVGDVADIEGYPPLPSDLRAEIRAFEDDFDADLPLADLEAAVADRLRSAHDLAEVSVRLDERGRASVAAAPPLAGVSKRVPDGKRAVSVRALLPTGLARGDEVAVVAADGDAAPVDGTVVAARTDGKATDSEAVAPTALPAATDGGENDPGSPPASPTTAGGDGRLTVAVDREDAMRLLGADASRVVVRSRGTRREFEVLSLLRRAGKRFRRLSVRAGGPLDGASLRSVAVRETYGVAVLAVSDGGGWRLAPGGETTPTAGTDLIVVGTRRDLDRFEREVGA</sequence>
<feature type="transmembrane region" description="Helical" evidence="2">
    <location>
        <begin position="77"/>
        <end position="95"/>
    </location>
</feature>
<dbReference type="Proteomes" id="UP000184357">
    <property type="component" value="Unassembled WGS sequence"/>
</dbReference>
<evidence type="ECO:0000256" key="2">
    <source>
        <dbReference type="SAM" id="Phobius"/>
    </source>
</evidence>
<protein>
    <submittedName>
        <fullName evidence="4">TrkA-C domain-containing protein</fullName>
    </submittedName>
</protein>
<dbReference type="Pfam" id="PF26503">
    <property type="entry name" value="DUF8167_3rd"/>
    <property type="match status" value="1"/>
</dbReference>
<dbReference type="STRING" id="43928.SAMN05443636_2773"/>
<reference evidence="4 5" key="1">
    <citation type="submission" date="2016-11" db="EMBL/GenBank/DDBJ databases">
        <authorList>
            <person name="Jaros S."/>
            <person name="Januszkiewicz K."/>
            <person name="Wedrychowicz H."/>
        </authorList>
    </citation>
    <scope>NUCLEOTIDE SEQUENCE [LARGE SCALE GENOMIC DNA]</scope>
    <source>
        <strain evidence="4 5">DSM 9297</strain>
    </source>
</reference>
<accession>A0A1M5TN14</accession>
<evidence type="ECO:0000256" key="1">
    <source>
        <dbReference type="SAM" id="MobiDB-lite"/>
    </source>
</evidence>
<dbReference type="GO" id="GO:0006813">
    <property type="term" value="P:potassium ion transport"/>
    <property type="evidence" value="ECO:0007669"/>
    <property type="project" value="InterPro"/>
</dbReference>
<name>A0A1M5TN14_9EURY</name>
<dbReference type="AlphaFoldDB" id="A0A1M5TN14"/>
<evidence type="ECO:0000259" key="3">
    <source>
        <dbReference type="PROSITE" id="PS51202"/>
    </source>
</evidence>
<dbReference type="InterPro" id="IPR036721">
    <property type="entry name" value="RCK_C_sf"/>
</dbReference>
<feature type="region of interest" description="Disordered" evidence="1">
    <location>
        <begin position="259"/>
        <end position="299"/>
    </location>
</feature>
<keyword evidence="2" id="KW-1133">Transmembrane helix</keyword>
<keyword evidence="5" id="KW-1185">Reference proteome</keyword>